<keyword evidence="3 8" id="KW-0812">Transmembrane</keyword>
<evidence type="ECO:0000256" key="5">
    <source>
        <dbReference type="ARBA" id="ARBA00023065"/>
    </source>
</evidence>
<keyword evidence="6 10" id="KW-0472">Membrane</keyword>
<dbReference type="PANTHER" id="PTHR11003:SF342">
    <property type="entry name" value="OUTWARD-RECTIFIER POTASSIUM CHANNEL TOK1"/>
    <property type="match status" value="1"/>
</dbReference>
<dbReference type="EMBL" id="JAHMUF010000009">
    <property type="protein sequence ID" value="KAG7193967.1"/>
    <property type="molecule type" value="Genomic_DNA"/>
</dbReference>
<dbReference type="RefSeq" id="XP_043049514.1">
    <property type="nucleotide sequence ID" value="XM_043195809.1"/>
</dbReference>
<protein>
    <submittedName>
        <fullName evidence="12">Potassium channel</fullName>
    </submittedName>
</protein>
<feature type="transmembrane region" description="Helical" evidence="10">
    <location>
        <begin position="414"/>
        <end position="435"/>
    </location>
</feature>
<dbReference type="OrthoDB" id="297496at2759"/>
<evidence type="ECO:0000313" key="12">
    <source>
        <dbReference type="EMBL" id="KAG7193967.1"/>
    </source>
</evidence>
<feature type="transmembrane region" description="Helical" evidence="10">
    <location>
        <begin position="141"/>
        <end position="164"/>
    </location>
</feature>
<gene>
    <name evidence="12" type="primary">TOK1</name>
    <name evidence="12" type="ORF">KQ657_005166</name>
</gene>
<feature type="domain" description="Potassium channel" evidence="11">
    <location>
        <begin position="230"/>
        <end position="304"/>
    </location>
</feature>
<dbReference type="SUPFAM" id="SSF81324">
    <property type="entry name" value="Voltage-gated potassium channels"/>
    <property type="match status" value="2"/>
</dbReference>
<dbReference type="InterPro" id="IPR013099">
    <property type="entry name" value="K_chnl_dom"/>
</dbReference>
<feature type="transmembrane region" description="Helical" evidence="10">
    <location>
        <begin position="386"/>
        <end position="402"/>
    </location>
</feature>
<evidence type="ECO:0000256" key="7">
    <source>
        <dbReference type="ARBA" id="ARBA00023303"/>
    </source>
</evidence>
<evidence type="ECO:0000256" key="10">
    <source>
        <dbReference type="SAM" id="Phobius"/>
    </source>
</evidence>
<accession>A0A9P8AJA6</accession>
<feature type="transmembrane region" description="Helical" evidence="10">
    <location>
        <begin position="281"/>
        <end position="300"/>
    </location>
</feature>
<keyword evidence="5 8" id="KW-0406">Ion transport</keyword>
<evidence type="ECO:0000256" key="1">
    <source>
        <dbReference type="ARBA" id="ARBA00004141"/>
    </source>
</evidence>
<feature type="domain" description="Potassium channel" evidence="11">
    <location>
        <begin position="367"/>
        <end position="438"/>
    </location>
</feature>
<evidence type="ECO:0000256" key="2">
    <source>
        <dbReference type="ARBA" id="ARBA00022448"/>
    </source>
</evidence>
<dbReference type="AlphaFoldDB" id="A0A9P8AJA6"/>
<evidence type="ECO:0000256" key="4">
    <source>
        <dbReference type="ARBA" id="ARBA00022989"/>
    </source>
</evidence>
<dbReference type="GeneID" id="66118540"/>
<dbReference type="GO" id="GO:0022841">
    <property type="term" value="F:potassium ion leak channel activity"/>
    <property type="evidence" value="ECO:0007669"/>
    <property type="project" value="TreeGrafter"/>
</dbReference>
<evidence type="ECO:0000256" key="8">
    <source>
        <dbReference type="RuleBase" id="RU003857"/>
    </source>
</evidence>
<dbReference type="Gene3D" id="1.10.287.70">
    <property type="match status" value="2"/>
</dbReference>
<organism evidence="12 13">
    <name type="scientific">Scheffersomyces spartinae</name>
    <dbReference type="NCBI Taxonomy" id="45513"/>
    <lineage>
        <taxon>Eukaryota</taxon>
        <taxon>Fungi</taxon>
        <taxon>Dikarya</taxon>
        <taxon>Ascomycota</taxon>
        <taxon>Saccharomycotina</taxon>
        <taxon>Pichiomycetes</taxon>
        <taxon>Debaryomycetaceae</taxon>
        <taxon>Scheffersomyces</taxon>
    </lineage>
</organism>
<keyword evidence="7 8" id="KW-0407">Ion channel</keyword>
<dbReference type="Pfam" id="PF07885">
    <property type="entry name" value="Ion_trans_2"/>
    <property type="match status" value="2"/>
</dbReference>
<evidence type="ECO:0000313" key="13">
    <source>
        <dbReference type="Proteomes" id="UP000790833"/>
    </source>
</evidence>
<dbReference type="GO" id="GO:0005886">
    <property type="term" value="C:plasma membrane"/>
    <property type="evidence" value="ECO:0007669"/>
    <property type="project" value="TreeGrafter"/>
</dbReference>
<comment type="subcellular location">
    <subcellularLocation>
        <location evidence="1">Membrane</location>
        <topology evidence="1">Multi-pass membrane protein</topology>
    </subcellularLocation>
</comment>
<sequence>MLTVNKWDSLSNEALASYHKRFGPIVTEVDDSDYESAVPLELTVDVPIKALSLLSEDPGTFWFPFWYFISAYFPLISACLGPFANSLSIIGLIEHWRVDLATGLGVNEKKHVLEMNITSLVLGLLGNMSLLMNFAGKSAYIFSQIVSVLFYITASVLLVIALLITNTDFLGPDPLYGRTEGFWFAVFTSGFYFACSVCLTINFLGYLLGKYPPTFNLDVKQRRLMYYTVMFCTWCVIGTVVLHKLFHQNYLYGSMLYYCIVSFLTIGLGDIVPKTNASKGVALAMSLVGVILMGLIVALIRQVVLSTIGPTLFWHSIEKNRKKCLKTLSSRHRKLTAEASFYRMRLIRKEAKISQLNRSLLNDILFFLVFWFVGACVFHFTEQWAFFDAIYFCFLCLLTIGYGDYAPVSPLGRVFFVSWAVSAVPLMTILISNAGDKLFAISENMNEFIKKYLSIQSRSARTEINERISSGIIYGDGDESDLESEIRRDFDMTATGQDEGNDGDHTAAEGGMPTVSRSQTLAELENLLQSIAREPGAPSEDYVVSKEDWQQVKEKIDERLQKRQALYRSIFRYIKALKPLIADSMVEPHKRYEHSEWLDLMKLYEDEAPSPQPALANGRAPVEDELRSIDSAPVSAAPTTNTKVTPFDIRNSANFWLSDESPLRLPLQEPNYLIMKLFFKMDQELNELIDIDVGDMALISKLAYSELSSDTQRTEAMNEILDRRKIQFAS</sequence>
<proteinExistence type="inferred from homology"/>
<evidence type="ECO:0000256" key="9">
    <source>
        <dbReference type="SAM" id="MobiDB-lite"/>
    </source>
</evidence>
<feature type="transmembrane region" description="Helical" evidence="10">
    <location>
        <begin position="224"/>
        <end position="243"/>
    </location>
</feature>
<dbReference type="GO" id="GO:0015271">
    <property type="term" value="F:outward rectifier potassium channel activity"/>
    <property type="evidence" value="ECO:0007669"/>
    <property type="project" value="TreeGrafter"/>
</dbReference>
<comment type="similarity">
    <text evidence="8">Belongs to the two pore domain potassium channel (TC 1.A.1.8) family.</text>
</comment>
<feature type="transmembrane region" description="Helical" evidence="10">
    <location>
        <begin position="360"/>
        <end position="380"/>
    </location>
</feature>
<keyword evidence="4 10" id="KW-1133">Transmembrane helix</keyword>
<feature type="transmembrane region" description="Helical" evidence="10">
    <location>
        <begin position="250"/>
        <end position="269"/>
    </location>
</feature>
<dbReference type="InterPro" id="IPR003280">
    <property type="entry name" value="2pore_dom_K_chnl"/>
</dbReference>
<name>A0A9P8AJA6_9ASCO</name>
<feature type="transmembrane region" description="Helical" evidence="10">
    <location>
        <begin position="65"/>
        <end position="93"/>
    </location>
</feature>
<dbReference type="Proteomes" id="UP000790833">
    <property type="component" value="Unassembled WGS sequence"/>
</dbReference>
<dbReference type="PRINTS" id="PR01333">
    <property type="entry name" value="2POREKCHANEL"/>
</dbReference>
<dbReference type="PANTHER" id="PTHR11003">
    <property type="entry name" value="POTASSIUM CHANNEL, SUBFAMILY K"/>
    <property type="match status" value="1"/>
</dbReference>
<feature type="transmembrane region" description="Helical" evidence="10">
    <location>
        <begin position="113"/>
        <end position="135"/>
    </location>
</feature>
<feature type="region of interest" description="Disordered" evidence="9">
    <location>
        <begin position="493"/>
        <end position="512"/>
    </location>
</feature>
<reference evidence="12" key="1">
    <citation type="submission" date="2021-03" db="EMBL/GenBank/DDBJ databases">
        <authorList>
            <person name="Palmer J.M."/>
        </authorList>
    </citation>
    <scope>NUCLEOTIDE SEQUENCE</scope>
    <source>
        <strain evidence="12">ARV_011</strain>
    </source>
</reference>
<keyword evidence="13" id="KW-1185">Reference proteome</keyword>
<feature type="transmembrane region" description="Helical" evidence="10">
    <location>
        <begin position="184"/>
        <end position="204"/>
    </location>
</feature>
<dbReference type="GO" id="GO:0030322">
    <property type="term" value="P:stabilization of membrane potential"/>
    <property type="evidence" value="ECO:0007669"/>
    <property type="project" value="TreeGrafter"/>
</dbReference>
<keyword evidence="2 8" id="KW-0813">Transport</keyword>
<evidence type="ECO:0000256" key="6">
    <source>
        <dbReference type="ARBA" id="ARBA00023136"/>
    </source>
</evidence>
<comment type="caution">
    <text evidence="12">The sequence shown here is derived from an EMBL/GenBank/DDBJ whole genome shotgun (WGS) entry which is preliminary data.</text>
</comment>
<evidence type="ECO:0000259" key="11">
    <source>
        <dbReference type="Pfam" id="PF07885"/>
    </source>
</evidence>
<evidence type="ECO:0000256" key="3">
    <source>
        <dbReference type="ARBA" id="ARBA00022692"/>
    </source>
</evidence>